<dbReference type="GO" id="GO:0005886">
    <property type="term" value="C:plasma membrane"/>
    <property type="evidence" value="ECO:0007669"/>
    <property type="project" value="UniProtKB-SubCell"/>
</dbReference>
<evidence type="ECO:0000313" key="6">
    <source>
        <dbReference type="Proteomes" id="UP000307749"/>
    </source>
</evidence>
<keyword evidence="1 4" id="KW-1003">Cell membrane</keyword>
<dbReference type="HAMAP" id="MF_00695">
    <property type="entry name" value="HflD_protein"/>
    <property type="match status" value="1"/>
</dbReference>
<evidence type="ECO:0000256" key="2">
    <source>
        <dbReference type="ARBA" id="ARBA00022490"/>
    </source>
</evidence>
<gene>
    <name evidence="4" type="primary">hflD</name>
    <name evidence="5" type="ORF">B1806_11370</name>
</gene>
<dbReference type="GO" id="GO:0005737">
    <property type="term" value="C:cytoplasm"/>
    <property type="evidence" value="ECO:0007669"/>
    <property type="project" value="UniProtKB-SubCell"/>
</dbReference>
<comment type="caution">
    <text evidence="5">The sequence shown here is derived from an EMBL/GenBank/DDBJ whole genome shotgun (WGS) entry which is preliminary data.</text>
</comment>
<accession>A0A4S3KKG8</accession>
<dbReference type="InterPro" id="IPR007451">
    <property type="entry name" value="HflD"/>
</dbReference>
<dbReference type="SUPFAM" id="SSF101322">
    <property type="entry name" value="YcfC-like"/>
    <property type="match status" value="1"/>
</dbReference>
<protein>
    <recommendedName>
        <fullName evidence="4">High frequency lysogenization protein HflD homolog</fullName>
    </recommendedName>
</protein>
<evidence type="ECO:0000256" key="1">
    <source>
        <dbReference type="ARBA" id="ARBA00022475"/>
    </source>
</evidence>
<dbReference type="EMBL" id="MWQO01000040">
    <property type="protein sequence ID" value="THD09322.1"/>
    <property type="molecule type" value="Genomic_DNA"/>
</dbReference>
<evidence type="ECO:0000256" key="4">
    <source>
        <dbReference type="HAMAP-Rule" id="MF_00695"/>
    </source>
</evidence>
<evidence type="ECO:0000256" key="3">
    <source>
        <dbReference type="ARBA" id="ARBA00023136"/>
    </source>
</evidence>
<dbReference type="Pfam" id="PF04356">
    <property type="entry name" value="DUF489"/>
    <property type="match status" value="1"/>
</dbReference>
<organism evidence="5 6">
    <name type="scientific">Metallibacterium scheffleri</name>
    <dbReference type="NCBI Taxonomy" id="993689"/>
    <lineage>
        <taxon>Bacteria</taxon>
        <taxon>Pseudomonadati</taxon>
        <taxon>Pseudomonadota</taxon>
        <taxon>Gammaproteobacteria</taxon>
        <taxon>Lysobacterales</taxon>
        <taxon>Rhodanobacteraceae</taxon>
        <taxon>Metallibacterium</taxon>
    </lineage>
</organism>
<dbReference type="Gene3D" id="1.10.3890.10">
    <property type="entry name" value="HflD-like"/>
    <property type="match status" value="1"/>
</dbReference>
<keyword evidence="6" id="KW-1185">Reference proteome</keyword>
<dbReference type="InterPro" id="IPR035932">
    <property type="entry name" value="HflD-like_sf"/>
</dbReference>
<reference evidence="5 6" key="1">
    <citation type="submission" date="2017-02" db="EMBL/GenBank/DDBJ databases">
        <title>Whole genome sequencing of Metallibacterium scheffleri DSM 24874 (T).</title>
        <authorList>
            <person name="Kumar S."/>
            <person name="Patil P."/>
            <person name="Patil P.B."/>
        </authorList>
    </citation>
    <scope>NUCLEOTIDE SEQUENCE [LARGE SCALE GENOMIC DNA]</scope>
    <source>
        <strain evidence="5 6">DSM 24874</strain>
    </source>
</reference>
<dbReference type="NCBIfam" id="NF001246">
    <property type="entry name" value="PRK00218.1-2"/>
    <property type="match status" value="1"/>
</dbReference>
<keyword evidence="2 4" id="KW-0963">Cytoplasm</keyword>
<dbReference type="PANTHER" id="PTHR38100">
    <property type="entry name" value="HIGH FREQUENCY LYSOGENIZATION PROTEIN HFLD"/>
    <property type="match status" value="1"/>
</dbReference>
<keyword evidence="3 4" id="KW-0472">Membrane</keyword>
<dbReference type="RefSeq" id="WP_081128042.1">
    <property type="nucleotide sequence ID" value="NZ_DAHXOC010000008.1"/>
</dbReference>
<dbReference type="STRING" id="993689.GCA_002077135_02406"/>
<comment type="similarity">
    <text evidence="4">Belongs to the HflD family.</text>
</comment>
<dbReference type="AlphaFoldDB" id="A0A4S3KKG8"/>
<proteinExistence type="inferred from homology"/>
<name>A0A4S3KKG8_9GAMM</name>
<dbReference type="PANTHER" id="PTHR38100:SF1">
    <property type="entry name" value="HIGH FREQUENCY LYSOGENIZATION PROTEIN HFLD"/>
    <property type="match status" value="1"/>
</dbReference>
<comment type="subcellular location">
    <subcellularLocation>
        <location evidence="4">Cytoplasm</location>
    </subcellularLocation>
    <subcellularLocation>
        <location evidence="4">Cell membrane</location>
        <topology evidence="4">Peripheral membrane protein</topology>
        <orientation evidence="4">Cytoplasmic side</orientation>
    </subcellularLocation>
</comment>
<sequence length="212" mass="23045">MTADRPEERTLALAGLFQALALVRALATKGQADNTAYAASLASVLRIDAPDTLAVFGSISDVRLGLQTLVNQIEGDQADAMITRMALTVLRIERRLMADGPRIEHLQQGLRDAQRQAEHFGSPDHASVIARLAGLYAETVSSLRPRVLVTGNAQMLNQPALVERIRAALLAAVRAAVLWRQIGGTQWRLLLQRKQILMLARGLQTRATLGQG</sequence>
<dbReference type="Proteomes" id="UP000307749">
    <property type="component" value="Unassembled WGS sequence"/>
</dbReference>
<dbReference type="OrthoDB" id="9788031at2"/>
<evidence type="ECO:0000313" key="5">
    <source>
        <dbReference type="EMBL" id="THD09322.1"/>
    </source>
</evidence>